<organism evidence="1 2">
    <name type="scientific">Corynebacterium kalinowskii</name>
    <dbReference type="NCBI Taxonomy" id="2675216"/>
    <lineage>
        <taxon>Bacteria</taxon>
        <taxon>Bacillati</taxon>
        <taxon>Actinomycetota</taxon>
        <taxon>Actinomycetes</taxon>
        <taxon>Mycobacteriales</taxon>
        <taxon>Corynebacteriaceae</taxon>
        <taxon>Corynebacterium</taxon>
    </lineage>
</organism>
<keyword evidence="2" id="KW-1185">Reference proteome</keyword>
<evidence type="ECO:0000313" key="1">
    <source>
        <dbReference type="EMBL" id="QGU01619.1"/>
    </source>
</evidence>
<gene>
    <name evidence="1" type="ORF">CKALI_03690</name>
</gene>
<dbReference type="AlphaFoldDB" id="A0A6B8VEZ2"/>
<sequence length="122" mass="13306">MTLDKKQLRKIARTTYRCKRGCVVGFVVILEVEGAPGDNIPALAFHDGHAWQLESDPTVPVAVSCGHIKGLLRWTDSDPKNVNLSQEDVRSVYPGSQAMQHAGAMAVEPIPQDALDKLFGKP</sequence>
<evidence type="ECO:0000313" key="2">
    <source>
        <dbReference type="Proteomes" id="UP000427071"/>
    </source>
</evidence>
<dbReference type="RefSeq" id="WP_156192004.1">
    <property type="nucleotide sequence ID" value="NZ_CP046452.1"/>
</dbReference>
<dbReference type="EMBL" id="CP046452">
    <property type="protein sequence ID" value="QGU01619.1"/>
    <property type="molecule type" value="Genomic_DNA"/>
</dbReference>
<protein>
    <submittedName>
        <fullName evidence="1">Uncharacterized protein</fullName>
    </submittedName>
</protein>
<dbReference type="Proteomes" id="UP000427071">
    <property type="component" value="Chromosome"/>
</dbReference>
<reference evidence="2" key="1">
    <citation type="submission" date="2019-11" db="EMBL/GenBank/DDBJ databases">
        <title>Complete genome sequence of Corynebacterium kalinowskii 1959, a novel Corynebacterium species isolated from soil of a small paddock in Vilsendorf, Germany.</title>
        <authorList>
            <person name="Schaffert L."/>
            <person name="Ruwe M."/>
            <person name="Milse J."/>
            <person name="Hanuschka K."/>
            <person name="Ortseifen V."/>
            <person name="Droste J."/>
            <person name="Brandt D."/>
            <person name="Schlueter L."/>
            <person name="Kutter Y."/>
            <person name="Vinke S."/>
            <person name="Viehoefer P."/>
            <person name="Jacob L."/>
            <person name="Luebke N.-C."/>
            <person name="Schulte-Berndt E."/>
            <person name="Hain C."/>
            <person name="Linder M."/>
            <person name="Schmidt P."/>
            <person name="Wollenschlaeger L."/>
            <person name="Luttermann T."/>
            <person name="Thieme E."/>
            <person name="Hassa J."/>
            <person name="Haak M."/>
            <person name="Wittchen M."/>
            <person name="Mentz A."/>
            <person name="Persicke M."/>
            <person name="Busche T."/>
            <person name="Ruckert C."/>
        </authorList>
    </citation>
    <scope>NUCLEOTIDE SEQUENCE [LARGE SCALE GENOMIC DNA]</scope>
    <source>
        <strain evidence="2">1959</strain>
    </source>
</reference>
<dbReference type="KEGG" id="ckw:CKALI_03690"/>
<proteinExistence type="predicted"/>
<name>A0A6B8VEZ2_9CORY</name>
<accession>A0A6B8VEZ2</accession>